<keyword evidence="3 6" id="KW-0812">Transmembrane</keyword>
<dbReference type="PANTHER" id="PTHR30482">
    <property type="entry name" value="HIGH-AFFINITY BRANCHED-CHAIN AMINO ACID TRANSPORT SYSTEM PERMEASE"/>
    <property type="match status" value="1"/>
</dbReference>
<feature type="transmembrane region" description="Helical" evidence="6">
    <location>
        <begin position="159"/>
        <end position="180"/>
    </location>
</feature>
<evidence type="ECO:0000256" key="2">
    <source>
        <dbReference type="ARBA" id="ARBA00022475"/>
    </source>
</evidence>
<evidence type="ECO:0000256" key="5">
    <source>
        <dbReference type="ARBA" id="ARBA00023136"/>
    </source>
</evidence>
<evidence type="ECO:0000313" key="8">
    <source>
        <dbReference type="EMBL" id="CAB4779093.1"/>
    </source>
</evidence>
<dbReference type="InterPro" id="IPR043428">
    <property type="entry name" value="LivM-like"/>
</dbReference>
<evidence type="ECO:0000313" key="9">
    <source>
        <dbReference type="EMBL" id="CAB5124736.1"/>
    </source>
</evidence>
<reference evidence="8" key="1">
    <citation type="submission" date="2020-05" db="EMBL/GenBank/DDBJ databases">
        <authorList>
            <person name="Chiriac C."/>
            <person name="Salcher M."/>
            <person name="Ghai R."/>
            <person name="Kavagutti S V."/>
        </authorList>
    </citation>
    <scope>NUCLEOTIDE SEQUENCE</scope>
</reference>
<proteinExistence type="predicted"/>
<comment type="subcellular location">
    <subcellularLocation>
        <location evidence="1">Cell membrane</location>
        <topology evidence="1">Multi-pass membrane protein</topology>
    </subcellularLocation>
</comment>
<accession>A0A6J6W7K2</accession>
<dbReference type="CDD" id="cd06581">
    <property type="entry name" value="TM_PBP1_LivM_like"/>
    <property type="match status" value="1"/>
</dbReference>
<evidence type="ECO:0000313" key="7">
    <source>
        <dbReference type="EMBL" id="CAB4535534.1"/>
    </source>
</evidence>
<dbReference type="EMBL" id="CAEZZV010000081">
    <property type="protein sequence ID" value="CAB4779093.1"/>
    <property type="molecule type" value="Genomic_DNA"/>
</dbReference>
<evidence type="ECO:0000256" key="3">
    <source>
        <dbReference type="ARBA" id="ARBA00022692"/>
    </source>
</evidence>
<dbReference type="AlphaFoldDB" id="A0A6J6W7K2"/>
<feature type="transmembrane region" description="Helical" evidence="6">
    <location>
        <begin position="304"/>
        <end position="321"/>
    </location>
</feature>
<dbReference type="GO" id="GO:0015658">
    <property type="term" value="F:branched-chain amino acid transmembrane transporter activity"/>
    <property type="evidence" value="ECO:0007669"/>
    <property type="project" value="InterPro"/>
</dbReference>
<gene>
    <name evidence="7" type="ORF">UFOPK1421_00324</name>
    <name evidence="8" type="ORF">UFOPK2921_00742</name>
    <name evidence="9" type="ORF">UFOPK4422_00918</name>
</gene>
<dbReference type="Pfam" id="PF02653">
    <property type="entry name" value="BPD_transp_2"/>
    <property type="match status" value="1"/>
</dbReference>
<feature type="transmembrane region" description="Helical" evidence="6">
    <location>
        <begin position="245"/>
        <end position="273"/>
    </location>
</feature>
<keyword evidence="4 6" id="KW-1133">Transmembrane helix</keyword>
<evidence type="ECO:0000256" key="6">
    <source>
        <dbReference type="SAM" id="Phobius"/>
    </source>
</evidence>
<protein>
    <submittedName>
        <fullName evidence="8">Unannotated protein</fullName>
    </submittedName>
</protein>
<feature type="transmembrane region" description="Helical" evidence="6">
    <location>
        <begin position="65"/>
        <end position="85"/>
    </location>
</feature>
<evidence type="ECO:0000256" key="4">
    <source>
        <dbReference type="ARBA" id="ARBA00022989"/>
    </source>
</evidence>
<keyword evidence="5 6" id="KW-0472">Membrane</keyword>
<feature type="transmembrane region" description="Helical" evidence="6">
    <location>
        <begin position="212"/>
        <end position="229"/>
    </location>
</feature>
<dbReference type="PANTHER" id="PTHR30482:SF10">
    <property type="entry name" value="HIGH-AFFINITY BRANCHED-CHAIN AMINO ACID TRANSPORT PROTEIN BRAE"/>
    <property type="match status" value="1"/>
</dbReference>
<sequence length="336" mass="37036">MDWNLILENSLKGFIGINAVYFAIAALGLNVQFGYTGLLNFGQAGFMACGAYGLGMTAHYFDISFWWGIPLGILFSVVLGLLMGIPTLRLRADYLAIVTIASAEIIRLVVRSVKFKTYFGGSDGINGFSSSFRALGNDFGIEEADQYGFWPFKFTGRELWVLIVGWLIVAVFGFVVYKLMKSPWGRVLKAIREDEDAVKSLGKNVYSYKMQSLILGGVIGTVSGMIFALDRGSVQPDNYSRDLTFYILTALVLGGVAKVSGSIVGSMMFWGLFTFMDNFLRQVAKDPVSIGNVTIMKSTQVGQLNFILIGITLILLMVYRPQGVFGNRKEMAFDGR</sequence>
<organism evidence="8">
    <name type="scientific">freshwater metagenome</name>
    <dbReference type="NCBI Taxonomy" id="449393"/>
    <lineage>
        <taxon>unclassified sequences</taxon>
        <taxon>metagenomes</taxon>
        <taxon>ecological metagenomes</taxon>
    </lineage>
</organism>
<dbReference type="GO" id="GO:0005886">
    <property type="term" value="C:plasma membrane"/>
    <property type="evidence" value="ECO:0007669"/>
    <property type="project" value="UniProtKB-SubCell"/>
</dbReference>
<keyword evidence="2" id="KW-1003">Cell membrane</keyword>
<feature type="transmembrane region" description="Helical" evidence="6">
    <location>
        <begin position="12"/>
        <end position="31"/>
    </location>
</feature>
<name>A0A6J6W7K2_9ZZZZ</name>
<dbReference type="EMBL" id="CAFBRX010000085">
    <property type="protein sequence ID" value="CAB5124736.1"/>
    <property type="molecule type" value="Genomic_DNA"/>
</dbReference>
<evidence type="ECO:0000256" key="1">
    <source>
        <dbReference type="ARBA" id="ARBA00004651"/>
    </source>
</evidence>
<dbReference type="EMBL" id="CAEZSL010000021">
    <property type="protein sequence ID" value="CAB4535534.1"/>
    <property type="molecule type" value="Genomic_DNA"/>
</dbReference>
<dbReference type="InterPro" id="IPR001851">
    <property type="entry name" value="ABC_transp_permease"/>
</dbReference>